<dbReference type="Proteomes" id="UP000248827">
    <property type="component" value="Unassembled WGS sequence"/>
</dbReference>
<dbReference type="Pfam" id="PF14278">
    <property type="entry name" value="TetR_C_8"/>
    <property type="match status" value="1"/>
</dbReference>
<dbReference type="EMBL" id="QLLI01000015">
    <property type="protein sequence ID" value="RAI88626.1"/>
    <property type="molecule type" value="Genomic_DNA"/>
</dbReference>
<keyword evidence="7" id="KW-1185">Reference proteome</keyword>
<evidence type="ECO:0000259" key="3">
    <source>
        <dbReference type="PROSITE" id="PS50977"/>
    </source>
</evidence>
<comment type="caution">
    <text evidence="4">The sequence shown here is derived from an EMBL/GenBank/DDBJ whole genome shotgun (WGS) entry which is preliminary data.</text>
</comment>
<protein>
    <submittedName>
        <fullName evidence="4">TetR family transcriptional regulator</fullName>
    </submittedName>
</protein>
<dbReference type="PANTHER" id="PTHR43479:SF7">
    <property type="entry name" value="TETR-FAMILY TRANSCRIPTIONAL REGULATOR"/>
    <property type="match status" value="1"/>
</dbReference>
<dbReference type="OrthoDB" id="9810250at2"/>
<evidence type="ECO:0000256" key="2">
    <source>
        <dbReference type="PROSITE-ProRule" id="PRU00335"/>
    </source>
</evidence>
<name>A0A855XSP3_9BACL</name>
<dbReference type="InterPro" id="IPR009057">
    <property type="entry name" value="Homeodomain-like_sf"/>
</dbReference>
<dbReference type="RefSeq" id="WP_110001753.1">
    <property type="nucleotide sequence ID" value="NZ_QGTZ01000014.1"/>
</dbReference>
<evidence type="ECO:0000313" key="7">
    <source>
        <dbReference type="Proteomes" id="UP000248827"/>
    </source>
</evidence>
<dbReference type="InterPro" id="IPR036271">
    <property type="entry name" value="Tet_transcr_reg_TetR-rel_C_sf"/>
</dbReference>
<dbReference type="SUPFAM" id="SSF48498">
    <property type="entry name" value="Tetracyclin repressor-like, C-terminal domain"/>
    <property type="match status" value="1"/>
</dbReference>
<dbReference type="Gene3D" id="1.10.357.10">
    <property type="entry name" value="Tetracycline Repressor, domain 2"/>
    <property type="match status" value="1"/>
</dbReference>
<reference evidence="4 6" key="1">
    <citation type="submission" date="2018-05" db="EMBL/GenBank/DDBJ databases">
        <title>Freshwater and sediment microbial communities from various areas in North America, analyzing microbe dynamics in response to fracking.</title>
        <authorList>
            <person name="Lamendella R."/>
        </authorList>
    </citation>
    <scope>NUCLEOTIDE SEQUENCE [LARGE SCALE GENOMIC DNA]</scope>
    <source>
        <strain evidence="4 6">DB-3</strain>
        <strain evidence="5 7">NG-13</strain>
    </source>
</reference>
<proteinExistence type="predicted"/>
<dbReference type="AlphaFoldDB" id="A0A855XSP3"/>
<evidence type="ECO:0000313" key="6">
    <source>
        <dbReference type="Proteomes" id="UP000247078"/>
    </source>
</evidence>
<feature type="domain" description="HTH tetR-type" evidence="3">
    <location>
        <begin position="6"/>
        <end position="66"/>
    </location>
</feature>
<dbReference type="Pfam" id="PF00440">
    <property type="entry name" value="TetR_N"/>
    <property type="match status" value="1"/>
</dbReference>
<dbReference type="InterPro" id="IPR001647">
    <property type="entry name" value="HTH_TetR"/>
</dbReference>
<evidence type="ECO:0000313" key="4">
    <source>
        <dbReference type="EMBL" id="PWW34733.1"/>
    </source>
</evidence>
<keyword evidence="1 2" id="KW-0238">DNA-binding</keyword>
<dbReference type="EMBL" id="QGTZ01000014">
    <property type="protein sequence ID" value="PWW34733.1"/>
    <property type="molecule type" value="Genomic_DNA"/>
</dbReference>
<dbReference type="GO" id="GO:0003677">
    <property type="term" value="F:DNA binding"/>
    <property type="evidence" value="ECO:0007669"/>
    <property type="project" value="UniProtKB-UniRule"/>
</dbReference>
<dbReference type="Proteomes" id="UP000247078">
    <property type="component" value="Unassembled WGS sequence"/>
</dbReference>
<evidence type="ECO:0000313" key="5">
    <source>
        <dbReference type="EMBL" id="RAI88626.1"/>
    </source>
</evidence>
<organism evidence="4 6">
    <name type="scientific">Paenibacillus pabuli</name>
    <dbReference type="NCBI Taxonomy" id="1472"/>
    <lineage>
        <taxon>Bacteria</taxon>
        <taxon>Bacillati</taxon>
        <taxon>Bacillota</taxon>
        <taxon>Bacilli</taxon>
        <taxon>Bacillales</taxon>
        <taxon>Paenibacillaceae</taxon>
        <taxon>Paenibacillus</taxon>
    </lineage>
</organism>
<dbReference type="InterPro" id="IPR039532">
    <property type="entry name" value="TetR_C_Firmicutes"/>
</dbReference>
<dbReference type="PANTHER" id="PTHR43479">
    <property type="entry name" value="ACREF/ENVCD OPERON REPRESSOR-RELATED"/>
    <property type="match status" value="1"/>
</dbReference>
<feature type="DNA-binding region" description="H-T-H motif" evidence="2">
    <location>
        <begin position="29"/>
        <end position="48"/>
    </location>
</feature>
<gene>
    <name evidence="5" type="ORF">DET54_115112</name>
    <name evidence="4" type="ORF">DET56_114111</name>
</gene>
<accession>A0A855XSP3</accession>
<sequence>MDRRVVKTRKAITDAFIGLLEEQDFEQITINEIADRANVNRGTVYLHYTDKFDLLDQSIETYLQQLVESCMVESPTTPITIKDALLRTFRYLELHAPVYTTLLTQKGIPAFRNRLMKLLIQGVEEQIDACGIHKGINREITVQFLASAATGLLEWWIMNSMPYPAEQIVEELMSLLELHLILPSQVKN</sequence>
<dbReference type="SUPFAM" id="SSF46689">
    <property type="entry name" value="Homeodomain-like"/>
    <property type="match status" value="1"/>
</dbReference>
<dbReference type="PROSITE" id="PS50977">
    <property type="entry name" value="HTH_TETR_2"/>
    <property type="match status" value="1"/>
</dbReference>
<dbReference type="InterPro" id="IPR050624">
    <property type="entry name" value="HTH-type_Tx_Regulator"/>
</dbReference>
<dbReference type="PRINTS" id="PR00455">
    <property type="entry name" value="HTHTETR"/>
</dbReference>
<evidence type="ECO:0000256" key="1">
    <source>
        <dbReference type="ARBA" id="ARBA00023125"/>
    </source>
</evidence>